<evidence type="ECO:0000259" key="1">
    <source>
        <dbReference type="Pfam" id="PF00881"/>
    </source>
</evidence>
<gene>
    <name evidence="2" type="ORF">POL25_11505</name>
</gene>
<dbReference type="Proteomes" id="UP001221686">
    <property type="component" value="Unassembled WGS sequence"/>
</dbReference>
<accession>A0ABT5DV57</accession>
<keyword evidence="3" id="KW-1185">Reference proteome</keyword>
<dbReference type="InterPro" id="IPR052544">
    <property type="entry name" value="Bacteriocin_Proc_Enz"/>
</dbReference>
<name>A0ABT5DV57_9BACT</name>
<organism evidence="2 3">
    <name type="scientific">Nannocystis bainbridge</name>
    <dbReference type="NCBI Taxonomy" id="2995303"/>
    <lineage>
        <taxon>Bacteria</taxon>
        <taxon>Pseudomonadati</taxon>
        <taxon>Myxococcota</taxon>
        <taxon>Polyangia</taxon>
        <taxon>Nannocystales</taxon>
        <taxon>Nannocystaceae</taxon>
        <taxon>Nannocystis</taxon>
    </lineage>
</organism>
<evidence type="ECO:0000313" key="2">
    <source>
        <dbReference type="EMBL" id="MDC0717524.1"/>
    </source>
</evidence>
<dbReference type="PANTHER" id="PTHR43745">
    <property type="entry name" value="NITROREDUCTASE MJ1384-RELATED"/>
    <property type="match status" value="1"/>
</dbReference>
<proteinExistence type="predicted"/>
<comment type="caution">
    <text evidence="2">The sequence shown here is derived from an EMBL/GenBank/DDBJ whole genome shotgun (WGS) entry which is preliminary data.</text>
</comment>
<dbReference type="EMBL" id="JAQNDL010000001">
    <property type="protein sequence ID" value="MDC0717524.1"/>
    <property type="molecule type" value="Genomic_DNA"/>
</dbReference>
<evidence type="ECO:0000313" key="3">
    <source>
        <dbReference type="Proteomes" id="UP001221686"/>
    </source>
</evidence>
<dbReference type="PANTHER" id="PTHR43745:SF2">
    <property type="entry name" value="NITROREDUCTASE MJ1384-RELATED"/>
    <property type="match status" value="1"/>
</dbReference>
<dbReference type="Gene3D" id="3.40.109.10">
    <property type="entry name" value="NADH Oxidase"/>
    <property type="match status" value="1"/>
</dbReference>
<reference evidence="2 3" key="1">
    <citation type="submission" date="2022-11" db="EMBL/GenBank/DDBJ databases">
        <title>Minimal conservation of predation-associated metabolite biosynthetic gene clusters underscores biosynthetic potential of Myxococcota including descriptions for ten novel species: Archangium lansinium sp. nov., Myxococcus landrumus sp. nov., Nannocystis bai.</title>
        <authorList>
            <person name="Ahearne A."/>
            <person name="Stevens C."/>
            <person name="Dowd S."/>
        </authorList>
    </citation>
    <scope>NUCLEOTIDE SEQUENCE [LARGE SCALE GENOMIC DNA]</scope>
    <source>
        <strain evidence="2 3">BB15-2</strain>
    </source>
</reference>
<feature type="domain" description="Nitroreductase" evidence="1">
    <location>
        <begin position="65"/>
        <end position="246"/>
    </location>
</feature>
<protein>
    <submittedName>
        <fullName evidence="2">SagB/ThcOx family dehydrogenase</fullName>
    </submittedName>
</protein>
<dbReference type="SUPFAM" id="SSF55469">
    <property type="entry name" value="FMN-dependent nitroreductase-like"/>
    <property type="match status" value="1"/>
</dbReference>
<sequence>MARSNETNIARLYHLHSSHVRARSVDPAHEVDLHPPRFRVYPGSLRVALPGRDFALDAPLGAVLERRRSLREYVRATMPLETLGRLLYASYGVRGSREVEGDLNYERSAPSAGARYPLEIYLATQSVEGVEDGIYHYDPRAHELELRRVGLAQPTLMDLAIGQAMVGEANVVLIITALAMRTMWKYGQRGYRYLFLDAGHLGQNVYLSATALGLCPAALGGFFDGELNALLELPSDEEAIYLICVGQPAPGSPP</sequence>
<dbReference type="RefSeq" id="WP_272086008.1">
    <property type="nucleotide sequence ID" value="NZ_JAQNDL010000001.1"/>
</dbReference>
<dbReference type="NCBIfam" id="TIGR03605">
    <property type="entry name" value="antibiot_sagB"/>
    <property type="match status" value="1"/>
</dbReference>
<dbReference type="InterPro" id="IPR020051">
    <property type="entry name" value="SagB-type_dehydrogenase"/>
</dbReference>
<dbReference type="Pfam" id="PF00881">
    <property type="entry name" value="Nitroreductase"/>
    <property type="match status" value="1"/>
</dbReference>
<dbReference type="InterPro" id="IPR000415">
    <property type="entry name" value="Nitroreductase-like"/>
</dbReference>
<dbReference type="InterPro" id="IPR029479">
    <property type="entry name" value="Nitroreductase"/>
</dbReference>
<dbReference type="CDD" id="cd02142">
    <property type="entry name" value="McbC_SagB-like_oxidoreductase"/>
    <property type="match status" value="1"/>
</dbReference>